<dbReference type="Gene3D" id="3.30.70.1520">
    <property type="entry name" value="Heterotetrameric sarcosine oxidase"/>
    <property type="match status" value="1"/>
</dbReference>
<name>A0A0C6FID3_9HYPH</name>
<dbReference type="Proteomes" id="UP000061432">
    <property type="component" value="Chromosome"/>
</dbReference>
<dbReference type="SUPFAM" id="SSF103025">
    <property type="entry name" value="Folate-binding domain"/>
    <property type="match status" value="1"/>
</dbReference>
<dbReference type="EMBL" id="AP014704">
    <property type="protein sequence ID" value="BAQ44854.1"/>
    <property type="molecule type" value="Genomic_DNA"/>
</dbReference>
<dbReference type="OrthoDB" id="7562825at2"/>
<accession>A0A0C6FID3</accession>
<organism evidence="1 2">
    <name type="scientific">Methylobacterium aquaticum</name>
    <dbReference type="NCBI Taxonomy" id="270351"/>
    <lineage>
        <taxon>Bacteria</taxon>
        <taxon>Pseudomonadati</taxon>
        <taxon>Pseudomonadota</taxon>
        <taxon>Alphaproteobacteria</taxon>
        <taxon>Hyphomicrobiales</taxon>
        <taxon>Methylobacteriaceae</taxon>
        <taxon>Methylobacterium</taxon>
    </lineage>
</organism>
<proteinExistence type="predicted"/>
<dbReference type="STRING" id="270351.Maq22A_c07655"/>
<dbReference type="PATRIC" id="fig|270351.10.peg.1458"/>
<gene>
    <name evidence="1" type="ORF">Maq22A_c07655</name>
</gene>
<dbReference type="AlphaFoldDB" id="A0A0C6FID3"/>
<dbReference type="Pfam" id="PF04268">
    <property type="entry name" value="SoxG"/>
    <property type="match status" value="1"/>
</dbReference>
<sequence>MAEAAHALWQSRSPWVGLARPGRHGAATGAPGMHVALRDGLGLATIVAADGCEAVLADRLLAFGGLPGPGKARFTGERGLVWSAPGQWLAVAEEPGVLSGLAEELHELAAVTEQSDSRAVLRLTGPRAGDALRKGVAVDLHPRAFGPGDAAVTAIAHVGAQLWQIDAAPTYDLAVPRSFAGSVWRWLDEAAAEFGYVVAAG</sequence>
<reference evidence="2" key="2">
    <citation type="submission" date="2015-01" db="EMBL/GenBank/DDBJ databases">
        <title>Complete genome sequence of Methylobacterium aquaticum strain 22A.</title>
        <authorList>
            <person name="Tani A."/>
            <person name="Ogura Y."/>
            <person name="Hayashi T."/>
        </authorList>
    </citation>
    <scope>NUCLEOTIDE SEQUENCE [LARGE SCALE GENOMIC DNA]</scope>
    <source>
        <strain evidence="2">MA-22A</strain>
    </source>
</reference>
<evidence type="ECO:0000313" key="2">
    <source>
        <dbReference type="Proteomes" id="UP000061432"/>
    </source>
</evidence>
<dbReference type="Gene3D" id="3.30.1360.120">
    <property type="entry name" value="Probable tRNA modification gtpase trme, domain 1"/>
    <property type="match status" value="1"/>
</dbReference>
<reference evidence="1 2" key="1">
    <citation type="journal article" date="2015" name="Genome Announc.">
        <title>Complete Genome Sequence of Methylobacterium aquaticum Strain 22A, Isolated from Racomitrium japonicum Moss.</title>
        <authorList>
            <person name="Tani A."/>
            <person name="Ogura Y."/>
            <person name="Hayashi T."/>
            <person name="Kimbara K."/>
        </authorList>
    </citation>
    <scope>NUCLEOTIDE SEQUENCE [LARGE SCALE GENOMIC DNA]</scope>
    <source>
        <strain evidence="1 2">MA-22A</strain>
    </source>
</reference>
<dbReference type="RefSeq" id="WP_060846286.1">
    <property type="nucleotide sequence ID" value="NZ_AP014704.1"/>
</dbReference>
<dbReference type="InterPro" id="IPR007375">
    <property type="entry name" value="SoxG"/>
</dbReference>
<protein>
    <submittedName>
        <fullName evidence="1">Sarcosine oxidase subunit gamma</fullName>
    </submittedName>
</protein>
<evidence type="ECO:0000313" key="1">
    <source>
        <dbReference type="EMBL" id="BAQ44854.1"/>
    </source>
</evidence>
<dbReference type="InterPro" id="IPR027266">
    <property type="entry name" value="TrmE/GcvT-like"/>
</dbReference>
<dbReference type="KEGG" id="maqu:Maq22A_c07655"/>